<evidence type="ECO:0000313" key="1">
    <source>
        <dbReference type="EMBL" id="MBR7628104.1"/>
    </source>
</evidence>
<keyword evidence="2" id="KW-1185">Reference proteome</keyword>
<evidence type="ECO:0000313" key="2">
    <source>
        <dbReference type="Proteomes" id="UP000675653"/>
    </source>
</evidence>
<evidence type="ECO:0008006" key="3">
    <source>
        <dbReference type="Google" id="ProtNLM"/>
    </source>
</evidence>
<dbReference type="Pfam" id="PF03400">
    <property type="entry name" value="DDE_Tnp_IS1"/>
    <property type="match status" value="1"/>
</dbReference>
<protein>
    <recommendedName>
        <fullName evidence="3">IS1 family transposase</fullName>
    </recommendedName>
</protein>
<organism evidence="1 2">
    <name type="scientific">Aeromonas popoffii</name>
    <dbReference type="NCBI Taxonomy" id="70856"/>
    <lineage>
        <taxon>Bacteria</taxon>
        <taxon>Pseudomonadati</taxon>
        <taxon>Pseudomonadota</taxon>
        <taxon>Gammaproteobacteria</taxon>
        <taxon>Aeromonadales</taxon>
        <taxon>Aeromonadaceae</taxon>
        <taxon>Aeromonas</taxon>
    </lineage>
</organism>
<comment type="caution">
    <text evidence="1">The sequence shown here is derived from an EMBL/GenBank/DDBJ whole genome shotgun (WGS) entry which is preliminary data.</text>
</comment>
<name>A0ABS5GLU2_9GAMM</name>
<sequence>MSYTLGPRNDETCRRLLNLLAPFLPGVITSNEWEGYAREVPRAIDLTGEIFTQRIERNNLTLRACIKHHQVLHHT</sequence>
<accession>A0ABS5GLU2</accession>
<proteinExistence type="predicted"/>
<dbReference type="EMBL" id="JAGRZL010000011">
    <property type="protein sequence ID" value="MBR7628104.1"/>
    <property type="molecule type" value="Genomic_DNA"/>
</dbReference>
<gene>
    <name evidence="1" type="ORF">KAT72_03395</name>
</gene>
<dbReference type="InterPro" id="IPR005063">
    <property type="entry name" value="Transposase_27"/>
</dbReference>
<dbReference type="Proteomes" id="UP000675653">
    <property type="component" value="Unassembled WGS sequence"/>
</dbReference>
<reference evidence="1 2" key="1">
    <citation type="submission" date="2021-04" db="EMBL/GenBank/DDBJ databases">
        <title>Draft Genome of Aeromonas popoffii ID682, isolated from a natural water source in Idaho.</title>
        <authorList>
            <person name="Testerman T."/>
            <person name="Graf J."/>
        </authorList>
    </citation>
    <scope>NUCLEOTIDE SEQUENCE [LARGE SCALE GENOMIC DNA]</scope>
    <source>
        <strain evidence="1 2">ID682</strain>
    </source>
</reference>